<sequence length="251" mass="28961">MARKYQGSTLMNGKKGLYPPEVLEFDLSDPDFADEVREKSILRVRQIEALLVARKEVFERSNCLVWNTILMASENIKPPLIPEYLPMVYTREGLELSLDNLFKYSANDTGFVLFRALGDSLSFYVDACYKHYVEKTLTLEDFERTLEGFLCGLELMTTYLEPLISAGWNLSTHQANEHRKTQANYKRERALELRLEFIQAHPNKKLSNSWIAKRVAKILEDELNANVAPGEKRVTVSPKTIQHYYKGLSYP</sequence>
<comment type="caution">
    <text evidence="1">The sequence shown here is derived from an EMBL/GenBank/DDBJ whole genome shotgun (WGS) entry which is preliminary data.</text>
</comment>
<dbReference type="AlphaFoldDB" id="A0A0B8P9U6"/>
<dbReference type="Proteomes" id="UP000031670">
    <property type="component" value="Unassembled WGS sequence"/>
</dbReference>
<protein>
    <submittedName>
        <fullName evidence="1">Uncharacterized protein</fullName>
    </submittedName>
</protein>
<evidence type="ECO:0000313" key="1">
    <source>
        <dbReference type="EMBL" id="GAM61352.1"/>
    </source>
</evidence>
<accession>A0A0B8P9U6</accession>
<gene>
    <name evidence="1" type="ORF">JCM19232_5653</name>
</gene>
<dbReference type="EMBL" id="BBSA01000003">
    <property type="protein sequence ID" value="GAM61352.1"/>
    <property type="molecule type" value="Genomic_DNA"/>
</dbReference>
<reference evidence="1 2" key="2">
    <citation type="submission" date="2015-01" db="EMBL/GenBank/DDBJ databases">
        <authorList>
            <consortium name="NBRP consortium"/>
            <person name="Sawabe T."/>
            <person name="Meirelles P."/>
            <person name="Feng G."/>
            <person name="Sayaka M."/>
            <person name="Hattori M."/>
            <person name="Ohkuma M."/>
        </authorList>
    </citation>
    <scope>NUCLEOTIDE SEQUENCE [LARGE SCALE GENOMIC DNA]</scope>
    <source>
        <strain evidence="1 2">JCM19232</strain>
    </source>
</reference>
<name>A0A0B8P9U6_9VIBR</name>
<reference evidence="1 2" key="1">
    <citation type="submission" date="2015-01" db="EMBL/GenBank/DDBJ databases">
        <title>Vibrio sp. C5 JCM 19232 whole genome shotgun sequence.</title>
        <authorList>
            <person name="Sawabe T."/>
            <person name="Meirelles P."/>
            <person name="Feng G."/>
            <person name="Sayaka M."/>
            <person name="Hattori M."/>
            <person name="Ohkuma M."/>
        </authorList>
    </citation>
    <scope>NUCLEOTIDE SEQUENCE [LARGE SCALE GENOMIC DNA]</scope>
    <source>
        <strain evidence="1 2">JCM19232</strain>
    </source>
</reference>
<evidence type="ECO:0000313" key="2">
    <source>
        <dbReference type="Proteomes" id="UP000031670"/>
    </source>
</evidence>
<proteinExistence type="predicted"/>
<organism evidence="1 2">
    <name type="scientific">Vibrio ishigakensis</name>
    <dbReference type="NCBI Taxonomy" id="1481914"/>
    <lineage>
        <taxon>Bacteria</taxon>
        <taxon>Pseudomonadati</taxon>
        <taxon>Pseudomonadota</taxon>
        <taxon>Gammaproteobacteria</taxon>
        <taxon>Vibrionales</taxon>
        <taxon>Vibrionaceae</taxon>
        <taxon>Vibrio</taxon>
    </lineage>
</organism>